<reference evidence="3" key="1">
    <citation type="journal article" date="2019" name="Int. J. Syst. Evol. Microbiol.">
        <title>The Global Catalogue of Microorganisms (GCM) 10K type strain sequencing project: providing services to taxonomists for standard genome sequencing and annotation.</title>
        <authorList>
            <consortium name="The Broad Institute Genomics Platform"/>
            <consortium name="The Broad Institute Genome Sequencing Center for Infectious Disease"/>
            <person name="Wu L."/>
            <person name="Ma J."/>
        </authorList>
    </citation>
    <scope>NUCLEOTIDE SEQUENCE [LARGE SCALE GENOMIC DNA]</scope>
    <source>
        <strain evidence="3">JCM 16083</strain>
    </source>
</reference>
<feature type="transmembrane region" description="Helical" evidence="1">
    <location>
        <begin position="20"/>
        <end position="44"/>
    </location>
</feature>
<gene>
    <name evidence="2" type="ORF">GCM10009118_11830</name>
</gene>
<name>A0ABP3XZC1_9FLAO</name>
<accession>A0ABP3XZC1</accession>
<keyword evidence="3" id="KW-1185">Reference proteome</keyword>
<proteinExistence type="predicted"/>
<dbReference type="Proteomes" id="UP001501126">
    <property type="component" value="Unassembled WGS sequence"/>
</dbReference>
<evidence type="ECO:0000313" key="2">
    <source>
        <dbReference type="EMBL" id="GAA0874775.1"/>
    </source>
</evidence>
<keyword evidence="1" id="KW-0812">Transmembrane</keyword>
<keyword evidence="1" id="KW-1133">Transmembrane helix</keyword>
<sequence>MNSSVVFNGIADLLQWTLQIFDVIGNSFNYAVIALGFFGLFYWLRYQAKFNAEAANNPNQLK</sequence>
<dbReference type="EMBL" id="BAAAFH010000006">
    <property type="protein sequence ID" value="GAA0874775.1"/>
    <property type="molecule type" value="Genomic_DNA"/>
</dbReference>
<evidence type="ECO:0000256" key="1">
    <source>
        <dbReference type="SAM" id="Phobius"/>
    </source>
</evidence>
<dbReference type="RefSeq" id="WP_343785692.1">
    <property type="nucleotide sequence ID" value="NZ_BAAAFH010000006.1"/>
</dbReference>
<keyword evidence="1" id="KW-0472">Membrane</keyword>
<protein>
    <recommendedName>
        <fullName evidence="4">Photosystem II protein M</fullName>
    </recommendedName>
</protein>
<comment type="caution">
    <text evidence="2">The sequence shown here is derived from an EMBL/GenBank/DDBJ whole genome shotgun (WGS) entry which is preliminary data.</text>
</comment>
<evidence type="ECO:0000313" key="3">
    <source>
        <dbReference type="Proteomes" id="UP001501126"/>
    </source>
</evidence>
<evidence type="ECO:0008006" key="4">
    <source>
        <dbReference type="Google" id="ProtNLM"/>
    </source>
</evidence>
<organism evidence="2 3">
    <name type="scientific">Wandonia haliotis</name>
    <dbReference type="NCBI Taxonomy" id="574963"/>
    <lineage>
        <taxon>Bacteria</taxon>
        <taxon>Pseudomonadati</taxon>
        <taxon>Bacteroidota</taxon>
        <taxon>Flavobacteriia</taxon>
        <taxon>Flavobacteriales</taxon>
        <taxon>Crocinitomicaceae</taxon>
        <taxon>Wandonia</taxon>
    </lineage>
</organism>